<name>A0A2V5KJI1_9BACL</name>
<protein>
    <recommendedName>
        <fullName evidence="1">HTH-like domain-containing protein</fullName>
    </recommendedName>
</protein>
<dbReference type="InterPro" id="IPR025948">
    <property type="entry name" value="HTH-like_dom"/>
</dbReference>
<dbReference type="EMBL" id="QJVJ01000018">
    <property type="protein sequence ID" value="PYI50587.1"/>
    <property type="molecule type" value="Genomic_DNA"/>
</dbReference>
<accession>A0A2V5KJI1</accession>
<dbReference type="Proteomes" id="UP000247476">
    <property type="component" value="Unassembled WGS sequence"/>
</dbReference>
<dbReference type="Pfam" id="PF13276">
    <property type="entry name" value="HTH_21"/>
    <property type="match status" value="1"/>
</dbReference>
<evidence type="ECO:0000313" key="2">
    <source>
        <dbReference type="EMBL" id="PYI50587.1"/>
    </source>
</evidence>
<organism evidence="2 3">
    <name type="scientific">Paenibacillus flagellatus</name>
    <dbReference type="NCBI Taxonomy" id="2211139"/>
    <lineage>
        <taxon>Bacteria</taxon>
        <taxon>Bacillati</taxon>
        <taxon>Bacillota</taxon>
        <taxon>Bacilli</taxon>
        <taxon>Bacillales</taxon>
        <taxon>Paenibacillaceae</taxon>
        <taxon>Paenibacillus</taxon>
    </lineage>
</organism>
<feature type="domain" description="HTH-like" evidence="1">
    <location>
        <begin position="135"/>
        <end position="179"/>
    </location>
</feature>
<dbReference type="AlphaFoldDB" id="A0A2V5KJI1"/>
<keyword evidence="3" id="KW-1185">Reference proteome</keyword>
<dbReference type="RefSeq" id="WP_110843599.1">
    <property type="nucleotide sequence ID" value="NZ_QJVJ01000018.1"/>
</dbReference>
<proteinExistence type="predicted"/>
<sequence>MTNGKKRYSMEDKIRVVCSMLLNDRTCEELAAELGVRPERIARMKRDVCAHLLRKVSSSQAAGQVEPDPSHRQQSEAAKCYEKLEWLKQTVAARTDRKERTAWIDRSPAALPLRVQTELLGLNRSTLYYRPAQREDPIKRKVAEVQTRYPYLGSRRITKLLQREGMAANRSTVRRYMQQSEPAGHGKSSALATNKSMEYQLYAFLNRQANPETTRDPVELDIPSVRLQYGWMDVFGGYH</sequence>
<comment type="caution">
    <text evidence="2">The sequence shown here is derived from an EMBL/GenBank/DDBJ whole genome shotgun (WGS) entry which is preliminary data.</text>
</comment>
<reference evidence="2 3" key="1">
    <citation type="submission" date="2018-05" db="EMBL/GenBank/DDBJ databases">
        <title>Paenibacillus flagellatus sp. nov., isolated from selenium mineral soil.</title>
        <authorList>
            <person name="Dai X."/>
        </authorList>
    </citation>
    <scope>NUCLEOTIDE SEQUENCE [LARGE SCALE GENOMIC DNA]</scope>
    <source>
        <strain evidence="2 3">DXL2</strain>
    </source>
</reference>
<evidence type="ECO:0000259" key="1">
    <source>
        <dbReference type="Pfam" id="PF13276"/>
    </source>
</evidence>
<gene>
    <name evidence="2" type="ORF">DLM86_29270</name>
</gene>
<dbReference type="OrthoDB" id="9775203at2"/>
<evidence type="ECO:0000313" key="3">
    <source>
        <dbReference type="Proteomes" id="UP000247476"/>
    </source>
</evidence>